<dbReference type="InterPro" id="IPR000073">
    <property type="entry name" value="AB_hydrolase_1"/>
</dbReference>
<dbReference type="Pfam" id="PF00561">
    <property type="entry name" value="Abhydrolase_1"/>
    <property type="match status" value="1"/>
</dbReference>
<evidence type="ECO:0000313" key="3">
    <source>
        <dbReference type="Proteomes" id="UP001597417"/>
    </source>
</evidence>
<dbReference type="Proteomes" id="UP001597417">
    <property type="component" value="Unassembled WGS sequence"/>
</dbReference>
<dbReference type="Gene3D" id="3.40.50.1820">
    <property type="entry name" value="alpha/beta hydrolase"/>
    <property type="match status" value="1"/>
</dbReference>
<dbReference type="EMBL" id="JBHUKR010000024">
    <property type="protein sequence ID" value="MFD2421989.1"/>
    <property type="molecule type" value="Genomic_DNA"/>
</dbReference>
<sequence>MSGRFVTSDGTALFVRNSGSPGESPTLVLVHAWTQDHTEWEPVLPLLPPGMRVIRYDHRGHGGSGPARQGTATLAQLADDLAELIGELVPSGELVLAGHSMGGMAVMALAERHPELVRERVAGVAFIATSSASMDRLTLGLNGAAGRAAARADKALGRMLSRYGKEFVPVPAVLARPAIRWLAFGKGADKAGVRAMTGQFLRAHPSSIGGFRDSMSGHDRREALARLRDKRVVILVGERDRITPLPHARVIAEELPEAEFVCYPGAGHELTYERTREVAARLSALLVTAADAGAGSRRRSRARQGSR</sequence>
<evidence type="ECO:0000313" key="2">
    <source>
        <dbReference type="EMBL" id="MFD2421989.1"/>
    </source>
</evidence>
<reference evidence="3" key="1">
    <citation type="journal article" date="2019" name="Int. J. Syst. Evol. Microbiol.">
        <title>The Global Catalogue of Microorganisms (GCM) 10K type strain sequencing project: providing services to taxonomists for standard genome sequencing and annotation.</title>
        <authorList>
            <consortium name="The Broad Institute Genomics Platform"/>
            <consortium name="The Broad Institute Genome Sequencing Center for Infectious Disease"/>
            <person name="Wu L."/>
            <person name="Ma J."/>
        </authorList>
    </citation>
    <scope>NUCLEOTIDE SEQUENCE [LARGE SCALE GENOMIC DNA]</scope>
    <source>
        <strain evidence="3">CGMCC 4.7645</strain>
    </source>
</reference>
<protein>
    <submittedName>
        <fullName evidence="2">Alpha/beta fold hydrolase</fullName>
    </submittedName>
</protein>
<dbReference type="PANTHER" id="PTHR43433">
    <property type="entry name" value="HYDROLASE, ALPHA/BETA FOLD FAMILY PROTEIN"/>
    <property type="match status" value="1"/>
</dbReference>
<name>A0ABW5G3U4_9PSEU</name>
<dbReference type="PANTHER" id="PTHR43433:SF5">
    <property type="entry name" value="AB HYDROLASE-1 DOMAIN-CONTAINING PROTEIN"/>
    <property type="match status" value="1"/>
</dbReference>
<keyword evidence="3" id="KW-1185">Reference proteome</keyword>
<keyword evidence="2" id="KW-0378">Hydrolase</keyword>
<accession>A0ABW5G3U4</accession>
<dbReference type="InterPro" id="IPR029058">
    <property type="entry name" value="AB_hydrolase_fold"/>
</dbReference>
<gene>
    <name evidence="2" type="ORF">ACFSXZ_37245</name>
</gene>
<evidence type="ECO:0000259" key="1">
    <source>
        <dbReference type="Pfam" id="PF00561"/>
    </source>
</evidence>
<dbReference type="SUPFAM" id="SSF53474">
    <property type="entry name" value="alpha/beta-Hydrolases"/>
    <property type="match status" value="1"/>
</dbReference>
<feature type="domain" description="AB hydrolase-1" evidence="1">
    <location>
        <begin position="25"/>
        <end position="273"/>
    </location>
</feature>
<comment type="caution">
    <text evidence="2">The sequence shown here is derived from an EMBL/GenBank/DDBJ whole genome shotgun (WGS) entry which is preliminary data.</text>
</comment>
<dbReference type="GO" id="GO:0016787">
    <property type="term" value="F:hydrolase activity"/>
    <property type="evidence" value="ECO:0007669"/>
    <property type="project" value="UniProtKB-KW"/>
</dbReference>
<proteinExistence type="predicted"/>
<organism evidence="2 3">
    <name type="scientific">Amycolatopsis pigmentata</name>
    <dbReference type="NCBI Taxonomy" id="450801"/>
    <lineage>
        <taxon>Bacteria</taxon>
        <taxon>Bacillati</taxon>
        <taxon>Actinomycetota</taxon>
        <taxon>Actinomycetes</taxon>
        <taxon>Pseudonocardiales</taxon>
        <taxon>Pseudonocardiaceae</taxon>
        <taxon>Amycolatopsis</taxon>
    </lineage>
</organism>
<dbReference type="RefSeq" id="WP_378270859.1">
    <property type="nucleotide sequence ID" value="NZ_JBHUKR010000024.1"/>
</dbReference>
<dbReference type="InterPro" id="IPR050471">
    <property type="entry name" value="AB_hydrolase"/>
</dbReference>